<evidence type="ECO:0000256" key="4">
    <source>
        <dbReference type="ARBA" id="ARBA00023274"/>
    </source>
</evidence>
<evidence type="ECO:0000313" key="7">
    <source>
        <dbReference type="EMBL" id="EMS80441.1"/>
    </source>
</evidence>
<dbReference type="HAMAP" id="MF_01366">
    <property type="entry name" value="Ribosomal_uL13"/>
    <property type="match status" value="1"/>
</dbReference>
<proteinExistence type="inferred from homology"/>
<dbReference type="SUPFAM" id="SSF52161">
    <property type="entry name" value="Ribosomal protein L13"/>
    <property type="match status" value="1"/>
</dbReference>
<evidence type="ECO:0000256" key="1">
    <source>
        <dbReference type="ARBA" id="ARBA00006227"/>
    </source>
</evidence>
<dbReference type="PANTHER" id="PTHR11545:SF2">
    <property type="entry name" value="LARGE RIBOSOMAL SUBUNIT PROTEIN UL13M"/>
    <property type="match status" value="1"/>
</dbReference>
<dbReference type="GO" id="GO:0003735">
    <property type="term" value="F:structural constituent of ribosome"/>
    <property type="evidence" value="ECO:0007669"/>
    <property type="project" value="InterPro"/>
</dbReference>
<evidence type="ECO:0000313" key="8">
    <source>
        <dbReference type="Proteomes" id="UP000014216"/>
    </source>
</evidence>
<dbReference type="InterPro" id="IPR036899">
    <property type="entry name" value="Ribosomal_uL13_sf"/>
</dbReference>
<dbReference type="Gene3D" id="3.90.1180.10">
    <property type="entry name" value="Ribosomal protein L13"/>
    <property type="match status" value="1"/>
</dbReference>
<dbReference type="FunFam" id="3.90.1180.10:FF:000001">
    <property type="entry name" value="50S ribosomal protein L13"/>
    <property type="match status" value="1"/>
</dbReference>
<organism evidence="7 8">
    <name type="scientific">Desulfotignum phosphitoxidans DSM 13687</name>
    <dbReference type="NCBI Taxonomy" id="1286635"/>
    <lineage>
        <taxon>Bacteria</taxon>
        <taxon>Pseudomonadati</taxon>
        <taxon>Thermodesulfobacteriota</taxon>
        <taxon>Desulfobacteria</taxon>
        <taxon>Desulfobacterales</taxon>
        <taxon>Desulfobacteraceae</taxon>
        <taxon>Desulfotignum</taxon>
    </lineage>
</organism>
<dbReference type="GO" id="GO:0017148">
    <property type="term" value="P:negative regulation of translation"/>
    <property type="evidence" value="ECO:0007669"/>
    <property type="project" value="TreeGrafter"/>
</dbReference>
<dbReference type="GO" id="GO:0003729">
    <property type="term" value="F:mRNA binding"/>
    <property type="evidence" value="ECO:0007669"/>
    <property type="project" value="UniProtKB-ARBA"/>
</dbReference>
<sequence length="146" mass="16644">MKKYTYSAKRADNQENWCVIDAADQVLGRLASQVAYRIRGKHNPLYTPHVDTGDWVVVINADKIRLTGNKLDQKNYYRHSGYVGSLKSQTAREMLEKNPEEVLKKAVQGMLPKNRLGRKLNKKLFVYAGDQHPHAAQKPEPVEIKG</sequence>
<dbReference type="PIRSF" id="PIRSF002181">
    <property type="entry name" value="Ribosomal_L13"/>
    <property type="match status" value="1"/>
</dbReference>
<comment type="caution">
    <text evidence="7">The sequence shown here is derived from an EMBL/GenBank/DDBJ whole genome shotgun (WGS) entry which is preliminary data.</text>
</comment>
<dbReference type="NCBIfam" id="TIGR01066">
    <property type="entry name" value="rplM_bact"/>
    <property type="match status" value="1"/>
</dbReference>
<comment type="similarity">
    <text evidence="1 6">Belongs to the universal ribosomal protein uL13 family.</text>
</comment>
<dbReference type="RefSeq" id="WP_006964687.1">
    <property type="nucleotide sequence ID" value="NZ_APJX01000002.1"/>
</dbReference>
<dbReference type="InterPro" id="IPR005823">
    <property type="entry name" value="Ribosomal_uL13_bac-type"/>
</dbReference>
<evidence type="ECO:0000256" key="6">
    <source>
        <dbReference type="HAMAP-Rule" id="MF_01366"/>
    </source>
</evidence>
<dbReference type="EMBL" id="APJX01000002">
    <property type="protein sequence ID" value="EMS80441.1"/>
    <property type="molecule type" value="Genomic_DNA"/>
</dbReference>
<gene>
    <name evidence="6 7" type="primary">rplM</name>
    <name evidence="7" type="ORF">Dpo_2c01300</name>
</gene>
<comment type="function">
    <text evidence="6">This protein is one of the early assembly proteins of the 50S ribosomal subunit, although it is not seen to bind rRNA by itself. It is important during the early stages of 50S assembly.</text>
</comment>
<dbReference type="GO" id="GO:0006412">
    <property type="term" value="P:translation"/>
    <property type="evidence" value="ECO:0007669"/>
    <property type="project" value="UniProtKB-UniRule"/>
</dbReference>
<accession>S0G6Y7</accession>
<dbReference type="AlphaFoldDB" id="S0G6Y7"/>
<comment type="subunit">
    <text evidence="2 6">Part of the 50S ribosomal subunit.</text>
</comment>
<keyword evidence="3 6" id="KW-0689">Ribosomal protein</keyword>
<protein>
    <recommendedName>
        <fullName evidence="5 6">Large ribosomal subunit protein uL13</fullName>
    </recommendedName>
</protein>
<dbReference type="InterPro" id="IPR005822">
    <property type="entry name" value="Ribosomal_uL13"/>
</dbReference>
<evidence type="ECO:0000256" key="2">
    <source>
        <dbReference type="ARBA" id="ARBA00011838"/>
    </source>
</evidence>
<name>S0G6Y7_9BACT</name>
<keyword evidence="8" id="KW-1185">Reference proteome</keyword>
<dbReference type="PANTHER" id="PTHR11545">
    <property type="entry name" value="RIBOSOMAL PROTEIN L13"/>
    <property type="match status" value="1"/>
</dbReference>
<dbReference type="Proteomes" id="UP000014216">
    <property type="component" value="Unassembled WGS sequence"/>
</dbReference>
<dbReference type="GO" id="GO:0022625">
    <property type="term" value="C:cytosolic large ribosomal subunit"/>
    <property type="evidence" value="ECO:0007669"/>
    <property type="project" value="TreeGrafter"/>
</dbReference>
<dbReference type="OrthoDB" id="9801330at2"/>
<dbReference type="Pfam" id="PF00572">
    <property type="entry name" value="Ribosomal_L13"/>
    <property type="match status" value="1"/>
</dbReference>
<dbReference type="PATRIC" id="fig|1286635.3.peg.1100"/>
<evidence type="ECO:0000256" key="3">
    <source>
        <dbReference type="ARBA" id="ARBA00022980"/>
    </source>
</evidence>
<evidence type="ECO:0000256" key="5">
    <source>
        <dbReference type="ARBA" id="ARBA00035201"/>
    </source>
</evidence>
<keyword evidence="4 6" id="KW-0687">Ribonucleoprotein</keyword>
<reference evidence="7 8" key="1">
    <citation type="journal article" date="2013" name="Genome Announc.">
        <title>Draft Genome Sequence of Desulfotignum phosphitoxidans DSM 13687 Strain FiPS-3.</title>
        <authorList>
            <person name="Poehlein A."/>
            <person name="Daniel R."/>
            <person name="Simeonova D.D."/>
        </authorList>
    </citation>
    <scope>NUCLEOTIDE SEQUENCE [LARGE SCALE GENOMIC DNA]</scope>
    <source>
        <strain evidence="7 8">DSM 13687</strain>
    </source>
</reference>
<dbReference type="CDD" id="cd00392">
    <property type="entry name" value="Ribosomal_L13"/>
    <property type="match status" value="1"/>
</dbReference>